<dbReference type="InterPro" id="IPR019826">
    <property type="entry name" value="Carboxylesterase_B_AS"/>
</dbReference>
<protein>
    <recommendedName>
        <fullName evidence="3">Carboxylic ester hydrolase</fullName>
        <ecNumber evidence="3">3.1.1.-</ecNumber>
    </recommendedName>
</protein>
<gene>
    <name evidence="5" type="ORF">N5A92_16990</name>
</gene>
<dbReference type="InterPro" id="IPR050309">
    <property type="entry name" value="Type-B_Carboxylest/Lipase"/>
</dbReference>
<comment type="similarity">
    <text evidence="1 3">Belongs to the type-B carboxylesterase/lipase family.</text>
</comment>
<evidence type="ECO:0000256" key="3">
    <source>
        <dbReference type="RuleBase" id="RU361235"/>
    </source>
</evidence>
<feature type="domain" description="Carboxylesterase type B" evidence="4">
    <location>
        <begin position="32"/>
        <end position="513"/>
    </location>
</feature>
<accession>A0ABT2LQA7</accession>
<reference evidence="5 6" key="1">
    <citation type="submission" date="2022-09" db="EMBL/GenBank/DDBJ databases">
        <title>Chelativorans salina sp. nov., a novel slightly halophilic bacterium isolated from a saline lake sediment enrichment.</title>
        <authorList>
            <person name="Gao L."/>
            <person name="Fang B.-Z."/>
            <person name="Li W.-J."/>
        </authorList>
    </citation>
    <scope>NUCLEOTIDE SEQUENCE [LARGE SCALE GENOMIC DNA]</scope>
    <source>
        <strain evidence="5 6">EGI FJ00035</strain>
    </source>
</reference>
<evidence type="ECO:0000313" key="6">
    <source>
        <dbReference type="Proteomes" id="UP001320831"/>
    </source>
</evidence>
<dbReference type="PROSITE" id="PS00122">
    <property type="entry name" value="CARBOXYLESTERASE_B_1"/>
    <property type="match status" value="1"/>
</dbReference>
<feature type="signal peptide" evidence="3">
    <location>
        <begin position="1"/>
        <end position="27"/>
    </location>
</feature>
<dbReference type="InterPro" id="IPR029058">
    <property type="entry name" value="AB_hydrolase_fold"/>
</dbReference>
<dbReference type="Proteomes" id="UP001320831">
    <property type="component" value="Unassembled WGS sequence"/>
</dbReference>
<name>A0ABT2LQA7_9HYPH</name>
<proteinExistence type="inferred from homology"/>
<feature type="chain" id="PRO_5044983289" description="Carboxylic ester hydrolase" evidence="3">
    <location>
        <begin position="28"/>
        <end position="557"/>
    </location>
</feature>
<evidence type="ECO:0000256" key="1">
    <source>
        <dbReference type="ARBA" id="ARBA00005964"/>
    </source>
</evidence>
<evidence type="ECO:0000256" key="2">
    <source>
        <dbReference type="ARBA" id="ARBA00022801"/>
    </source>
</evidence>
<dbReference type="EC" id="3.1.1.-" evidence="3"/>
<evidence type="ECO:0000259" key="4">
    <source>
        <dbReference type="Pfam" id="PF00135"/>
    </source>
</evidence>
<evidence type="ECO:0000313" key="5">
    <source>
        <dbReference type="EMBL" id="MCT7376730.1"/>
    </source>
</evidence>
<keyword evidence="2 3" id="KW-0378">Hydrolase</keyword>
<dbReference type="InterPro" id="IPR002018">
    <property type="entry name" value="CarbesteraseB"/>
</dbReference>
<keyword evidence="3" id="KW-0732">Signal</keyword>
<dbReference type="Pfam" id="PF00135">
    <property type="entry name" value="COesterase"/>
    <property type="match status" value="1"/>
</dbReference>
<dbReference type="PANTHER" id="PTHR11559">
    <property type="entry name" value="CARBOXYLESTERASE"/>
    <property type="match status" value="1"/>
</dbReference>
<sequence>MYSRSKLVGALLAAAFAVPMLVTGTSAAPVDIVQVEGGKVKGVPTDVPGVQVFKGIPYAATTTGGNRFRAPQPVEPWEGVKTADTWPNQSMQKPDLFEKGSFWYDEFYYDPEFNPDVSEDGLYLNLFTPARDTDGNLPVYVWIHGGGNDHGYGSEMEFWATKLAEKGIIVVSVQYRLGIFGFLAMDELGQEDPMGANGNWAMLDLIKALEWVQDNIAGFGGDPTRVTVGGQSAGAGNTVGLLKSPLAAELFDRAIVQSNSSGLFHAPYWPLEQRLETVSASLHKVFDRPMTLADLRAIPAQDFATATAPGSDENLYTALIGGGIARPSKTIDGVVFTDESVNLFTRNSLNGKDILIGSVSDERTSTAGDPAGTMTGKEFAKEMQAKGYSEDWKNVYKYSDPTDAYRTALRAEADLRFQNQLVSAEVAKKYNPASNIYVYYFNHFPPGRNSEFYRAYHSSDLWYFLNSIREGRGNRPWTEADYRMADTISTYVANFVKTGDPNGSDLPDWPQVDGGDFMRFHQGYAYPSRETPYPARDTLNRAAVLAAEGLTEADLGR</sequence>
<keyword evidence="6" id="KW-1185">Reference proteome</keyword>
<organism evidence="5 6">
    <name type="scientific">Chelativorans salis</name>
    <dbReference type="NCBI Taxonomy" id="2978478"/>
    <lineage>
        <taxon>Bacteria</taxon>
        <taxon>Pseudomonadati</taxon>
        <taxon>Pseudomonadota</taxon>
        <taxon>Alphaproteobacteria</taxon>
        <taxon>Hyphomicrobiales</taxon>
        <taxon>Phyllobacteriaceae</taxon>
        <taxon>Chelativorans</taxon>
    </lineage>
</organism>
<dbReference type="SUPFAM" id="SSF53474">
    <property type="entry name" value="alpha/beta-Hydrolases"/>
    <property type="match status" value="1"/>
</dbReference>
<dbReference type="Gene3D" id="3.40.50.1820">
    <property type="entry name" value="alpha/beta hydrolase"/>
    <property type="match status" value="1"/>
</dbReference>
<dbReference type="EMBL" id="JAOCZP010000005">
    <property type="protein sequence ID" value="MCT7376730.1"/>
    <property type="molecule type" value="Genomic_DNA"/>
</dbReference>
<dbReference type="RefSeq" id="WP_260904892.1">
    <property type="nucleotide sequence ID" value="NZ_JAOCZP010000005.1"/>
</dbReference>
<comment type="caution">
    <text evidence="5">The sequence shown here is derived from an EMBL/GenBank/DDBJ whole genome shotgun (WGS) entry which is preliminary data.</text>
</comment>